<dbReference type="Proteomes" id="UP001589532">
    <property type="component" value="Unassembled WGS sequence"/>
</dbReference>
<dbReference type="SUPFAM" id="SSF46689">
    <property type="entry name" value="Homeodomain-like"/>
    <property type="match status" value="2"/>
</dbReference>
<dbReference type="PANTHER" id="PTHR43130:SF3">
    <property type="entry name" value="HTH-TYPE TRANSCRIPTIONAL REGULATOR RV1931C"/>
    <property type="match status" value="1"/>
</dbReference>
<evidence type="ECO:0000256" key="4">
    <source>
        <dbReference type="SAM" id="MobiDB-lite"/>
    </source>
</evidence>
<dbReference type="InterPro" id="IPR029062">
    <property type="entry name" value="Class_I_gatase-like"/>
</dbReference>
<dbReference type="RefSeq" id="WP_344991555.1">
    <property type="nucleotide sequence ID" value="NZ_BAAAXV010000005.1"/>
</dbReference>
<dbReference type="Gene3D" id="1.10.10.60">
    <property type="entry name" value="Homeodomain-like"/>
    <property type="match status" value="1"/>
</dbReference>
<evidence type="ECO:0000259" key="5">
    <source>
        <dbReference type="PROSITE" id="PS01124"/>
    </source>
</evidence>
<dbReference type="Pfam" id="PF12833">
    <property type="entry name" value="HTH_18"/>
    <property type="match status" value="1"/>
</dbReference>
<name>A0ABV5RXS9_9ACTN</name>
<dbReference type="SMART" id="SM00342">
    <property type="entry name" value="HTH_ARAC"/>
    <property type="match status" value="1"/>
</dbReference>
<protein>
    <submittedName>
        <fullName evidence="6">Helix-turn-helix domain-containing protein</fullName>
    </submittedName>
</protein>
<feature type="region of interest" description="Disordered" evidence="4">
    <location>
        <begin position="317"/>
        <end position="379"/>
    </location>
</feature>
<gene>
    <name evidence="6" type="ORF">ACFFSA_10765</name>
</gene>
<keyword evidence="2" id="KW-0238">DNA-binding</keyword>
<dbReference type="CDD" id="cd03137">
    <property type="entry name" value="GATase1_AraC_1"/>
    <property type="match status" value="1"/>
</dbReference>
<dbReference type="InterPro" id="IPR018060">
    <property type="entry name" value="HTH_AraC"/>
</dbReference>
<dbReference type="EMBL" id="JBHMBW010000007">
    <property type="protein sequence ID" value="MFB9623559.1"/>
    <property type="molecule type" value="Genomic_DNA"/>
</dbReference>
<accession>A0ABV5RXS9</accession>
<dbReference type="Gene3D" id="3.40.50.880">
    <property type="match status" value="1"/>
</dbReference>
<dbReference type="InterPro" id="IPR002818">
    <property type="entry name" value="DJ-1/PfpI"/>
</dbReference>
<evidence type="ECO:0000313" key="7">
    <source>
        <dbReference type="Proteomes" id="UP001589532"/>
    </source>
</evidence>
<feature type="domain" description="HTH araC/xylS-type" evidence="5">
    <location>
        <begin position="221"/>
        <end position="319"/>
    </location>
</feature>
<sequence>MGNATGVVALAITAGMPLFELSIACEIFGTNCNEFADPWYELRICAVDPEATQAQNGFVLHAPYDLDALVTAGTVVVPALPSDSVLSGESVDPRLLEALKAAHARGARIVSLCTGAFALAAAGLLDGRRATTHWKYADTLSTRHPRVRVDPDVLYVDEGDVLTSAGRSAGIDLCVHLVRTDFGAEVANRVARRLVVPAHRPGGQAQYIETPVPRTGDDGLAPVLQWAIENMDLRLTVAQMAEHAGLSPRTLVRRFHDATGTTPLRWLQAQRLARVRHLLESTDLSVERISQLCGMGTAGNLRHHFIRSVGVTPREYRHTFPGPSALAQPAVPEPRSRNRSLPHEHGDVPDFAYSPRRRAPARYDRRGSRKSRPWADDGE</sequence>
<dbReference type="PANTHER" id="PTHR43130">
    <property type="entry name" value="ARAC-FAMILY TRANSCRIPTIONAL REGULATOR"/>
    <property type="match status" value="1"/>
</dbReference>
<organism evidence="6 7">
    <name type="scientific">Nonomuraea helvata</name>
    <dbReference type="NCBI Taxonomy" id="37484"/>
    <lineage>
        <taxon>Bacteria</taxon>
        <taxon>Bacillati</taxon>
        <taxon>Actinomycetota</taxon>
        <taxon>Actinomycetes</taxon>
        <taxon>Streptosporangiales</taxon>
        <taxon>Streptosporangiaceae</taxon>
        <taxon>Nonomuraea</taxon>
    </lineage>
</organism>
<dbReference type="InterPro" id="IPR052158">
    <property type="entry name" value="INH-QAR"/>
</dbReference>
<dbReference type="PROSITE" id="PS00041">
    <property type="entry name" value="HTH_ARAC_FAMILY_1"/>
    <property type="match status" value="1"/>
</dbReference>
<dbReference type="PROSITE" id="PS01124">
    <property type="entry name" value="HTH_ARAC_FAMILY_2"/>
    <property type="match status" value="1"/>
</dbReference>
<reference evidence="6 7" key="1">
    <citation type="submission" date="2024-09" db="EMBL/GenBank/DDBJ databases">
        <authorList>
            <person name="Sun Q."/>
            <person name="Mori K."/>
        </authorList>
    </citation>
    <scope>NUCLEOTIDE SEQUENCE [LARGE SCALE GENOMIC DNA]</scope>
    <source>
        <strain evidence="6 7">JCM 3143</strain>
    </source>
</reference>
<proteinExistence type="predicted"/>
<comment type="caution">
    <text evidence="6">The sequence shown here is derived from an EMBL/GenBank/DDBJ whole genome shotgun (WGS) entry which is preliminary data.</text>
</comment>
<dbReference type="SUPFAM" id="SSF52317">
    <property type="entry name" value="Class I glutamine amidotransferase-like"/>
    <property type="match status" value="1"/>
</dbReference>
<evidence type="ECO:0000256" key="1">
    <source>
        <dbReference type="ARBA" id="ARBA00023015"/>
    </source>
</evidence>
<keyword evidence="1" id="KW-0805">Transcription regulation</keyword>
<dbReference type="Pfam" id="PF01965">
    <property type="entry name" value="DJ-1_PfpI"/>
    <property type="match status" value="1"/>
</dbReference>
<keyword evidence="7" id="KW-1185">Reference proteome</keyword>
<evidence type="ECO:0000256" key="2">
    <source>
        <dbReference type="ARBA" id="ARBA00023125"/>
    </source>
</evidence>
<evidence type="ECO:0000313" key="6">
    <source>
        <dbReference type="EMBL" id="MFB9623559.1"/>
    </source>
</evidence>
<dbReference type="InterPro" id="IPR018062">
    <property type="entry name" value="HTH_AraC-typ_CS"/>
</dbReference>
<evidence type="ECO:0000256" key="3">
    <source>
        <dbReference type="ARBA" id="ARBA00023163"/>
    </source>
</evidence>
<dbReference type="InterPro" id="IPR009057">
    <property type="entry name" value="Homeodomain-like_sf"/>
</dbReference>
<keyword evidence="3" id="KW-0804">Transcription</keyword>